<protein>
    <submittedName>
        <fullName evidence="9">Endospore germination permease</fullName>
    </submittedName>
</protein>
<proteinExistence type="inferred from homology"/>
<evidence type="ECO:0000256" key="6">
    <source>
        <dbReference type="ARBA" id="ARBA00022989"/>
    </source>
</evidence>
<evidence type="ECO:0000313" key="10">
    <source>
        <dbReference type="Proteomes" id="UP001623661"/>
    </source>
</evidence>
<evidence type="ECO:0000256" key="3">
    <source>
        <dbReference type="ARBA" id="ARBA00022448"/>
    </source>
</evidence>
<accession>A0ABW8TV60</accession>
<evidence type="ECO:0000256" key="1">
    <source>
        <dbReference type="ARBA" id="ARBA00004141"/>
    </source>
</evidence>
<evidence type="ECO:0000256" key="7">
    <source>
        <dbReference type="ARBA" id="ARBA00023136"/>
    </source>
</evidence>
<organism evidence="9 10">
    <name type="scientific">Candidatus Clostridium radicumherbarum</name>
    <dbReference type="NCBI Taxonomy" id="3381662"/>
    <lineage>
        <taxon>Bacteria</taxon>
        <taxon>Bacillati</taxon>
        <taxon>Bacillota</taxon>
        <taxon>Clostridia</taxon>
        <taxon>Eubacteriales</taxon>
        <taxon>Clostridiaceae</taxon>
        <taxon>Clostridium</taxon>
    </lineage>
</organism>
<dbReference type="NCBIfam" id="TIGR00912">
    <property type="entry name" value="2A0309"/>
    <property type="match status" value="1"/>
</dbReference>
<keyword evidence="5 8" id="KW-0812">Transmembrane</keyword>
<feature type="transmembrane region" description="Helical" evidence="8">
    <location>
        <begin position="302"/>
        <end position="321"/>
    </location>
</feature>
<dbReference type="RefSeq" id="WP_406765764.1">
    <property type="nucleotide sequence ID" value="NZ_JBJHZY010000002.1"/>
</dbReference>
<dbReference type="Proteomes" id="UP001623661">
    <property type="component" value="Unassembled WGS sequence"/>
</dbReference>
<feature type="transmembrane region" description="Helical" evidence="8">
    <location>
        <begin position="38"/>
        <end position="61"/>
    </location>
</feature>
<feature type="transmembrane region" description="Helical" evidence="8">
    <location>
        <begin position="143"/>
        <end position="162"/>
    </location>
</feature>
<evidence type="ECO:0000256" key="8">
    <source>
        <dbReference type="SAM" id="Phobius"/>
    </source>
</evidence>
<feature type="transmembrane region" description="Helical" evidence="8">
    <location>
        <begin position="12"/>
        <end position="32"/>
    </location>
</feature>
<feature type="transmembrane region" description="Helical" evidence="8">
    <location>
        <begin position="118"/>
        <end position="136"/>
    </location>
</feature>
<dbReference type="PANTHER" id="PTHR34975:SF2">
    <property type="entry name" value="SPORE GERMINATION PROTEIN A2"/>
    <property type="match status" value="1"/>
</dbReference>
<feature type="transmembrane region" description="Helical" evidence="8">
    <location>
        <begin position="73"/>
        <end position="98"/>
    </location>
</feature>
<comment type="caution">
    <text evidence="9">The sequence shown here is derived from an EMBL/GenBank/DDBJ whole genome shotgun (WGS) entry which is preliminary data.</text>
</comment>
<dbReference type="EMBL" id="JBJHZY010000002">
    <property type="protein sequence ID" value="MFL0269146.1"/>
    <property type="molecule type" value="Genomic_DNA"/>
</dbReference>
<feature type="transmembrane region" description="Helical" evidence="8">
    <location>
        <begin position="270"/>
        <end position="290"/>
    </location>
</feature>
<keyword evidence="10" id="KW-1185">Reference proteome</keyword>
<evidence type="ECO:0000256" key="5">
    <source>
        <dbReference type="ARBA" id="ARBA00022692"/>
    </source>
</evidence>
<dbReference type="InterPro" id="IPR004761">
    <property type="entry name" value="Spore_GerAB"/>
</dbReference>
<gene>
    <name evidence="9" type="ORF">ACJDUH_13690</name>
</gene>
<evidence type="ECO:0000256" key="4">
    <source>
        <dbReference type="ARBA" id="ARBA00022544"/>
    </source>
</evidence>
<keyword evidence="4" id="KW-0309">Germination</keyword>
<feature type="transmembrane region" description="Helical" evidence="8">
    <location>
        <begin position="182"/>
        <end position="203"/>
    </location>
</feature>
<dbReference type="Pfam" id="PF03845">
    <property type="entry name" value="Spore_permease"/>
    <property type="match status" value="1"/>
</dbReference>
<reference evidence="9 10" key="1">
    <citation type="submission" date="2024-11" db="EMBL/GenBank/DDBJ databases">
        <authorList>
            <person name="Heng Y.C."/>
            <person name="Lim A.C.H."/>
            <person name="Lee J.K.Y."/>
            <person name="Kittelmann S."/>
        </authorList>
    </citation>
    <scope>NUCLEOTIDE SEQUENCE [LARGE SCALE GENOMIC DNA]</scope>
    <source>
        <strain evidence="9 10">WILCCON 0202</strain>
    </source>
</reference>
<feature type="transmembrane region" description="Helical" evidence="8">
    <location>
        <begin position="333"/>
        <end position="354"/>
    </location>
</feature>
<evidence type="ECO:0000256" key="2">
    <source>
        <dbReference type="ARBA" id="ARBA00007998"/>
    </source>
</evidence>
<keyword evidence="3" id="KW-0813">Transport</keyword>
<dbReference type="PANTHER" id="PTHR34975">
    <property type="entry name" value="SPORE GERMINATION PROTEIN A2"/>
    <property type="match status" value="1"/>
</dbReference>
<sequence length="368" mass="41229">MIIIKEIISDKEAISLIVIFTYGSALIIGTGQDAKNDTWFAILLGMLFGMIVATMYSRILYNFPQKDLFDINIILFGKIIGNIINIIFIFYAFHLGALVTNNFSEFTSTVGLPDTPKIVPILFATIISIWSVKAGFEVLGRFGSVLILLYIFTVVLTLGLSIHQMNIDNIRPFMYEGIVPIMRGTFSAFSFPFAENVIFLMLFSNLKNKNSSFKVFWIGLFMAGITLSILAARNTMFLGTDVLDKNYFPAYVVVSGIKVGSFIQRIETTIVIAFLVAGFIKVSCCNFAACKGIAKLLGVEDYRFISTPVILMILSFSFLVYNNITETIDWAPHVYPIYAFLFQVILPIIILIAAEIKMRKTQKKGDLQ</sequence>
<name>A0ABW8TV60_9CLOT</name>
<feature type="transmembrane region" description="Helical" evidence="8">
    <location>
        <begin position="215"/>
        <end position="232"/>
    </location>
</feature>
<comment type="subcellular location">
    <subcellularLocation>
        <location evidence="1">Membrane</location>
        <topology evidence="1">Multi-pass membrane protein</topology>
    </subcellularLocation>
</comment>
<keyword evidence="6 8" id="KW-1133">Transmembrane helix</keyword>
<evidence type="ECO:0000313" key="9">
    <source>
        <dbReference type="EMBL" id="MFL0269146.1"/>
    </source>
</evidence>
<keyword evidence="7 8" id="KW-0472">Membrane</keyword>
<comment type="similarity">
    <text evidence="2">Belongs to the amino acid-polyamine-organocation (APC) superfamily. Spore germination protein (SGP) (TC 2.A.3.9) family.</text>
</comment>